<gene>
    <name evidence="2" type="ORF">RDWZM_002933</name>
</gene>
<evidence type="ECO:0000313" key="2">
    <source>
        <dbReference type="EMBL" id="KAJ6224388.1"/>
    </source>
</evidence>
<reference evidence="2" key="1">
    <citation type="submission" date="2022-12" db="EMBL/GenBank/DDBJ databases">
        <title>Genome assemblies of Blomia tropicalis.</title>
        <authorList>
            <person name="Cui Y."/>
        </authorList>
    </citation>
    <scope>NUCLEOTIDE SEQUENCE</scope>
    <source>
        <tissue evidence="2">Adult mites</tissue>
    </source>
</reference>
<evidence type="ECO:0000256" key="1">
    <source>
        <dbReference type="SAM" id="MobiDB-lite"/>
    </source>
</evidence>
<organism evidence="2 3">
    <name type="scientific">Blomia tropicalis</name>
    <name type="common">Mite</name>
    <dbReference type="NCBI Taxonomy" id="40697"/>
    <lineage>
        <taxon>Eukaryota</taxon>
        <taxon>Metazoa</taxon>
        <taxon>Ecdysozoa</taxon>
        <taxon>Arthropoda</taxon>
        <taxon>Chelicerata</taxon>
        <taxon>Arachnida</taxon>
        <taxon>Acari</taxon>
        <taxon>Acariformes</taxon>
        <taxon>Sarcoptiformes</taxon>
        <taxon>Astigmata</taxon>
        <taxon>Glycyphagoidea</taxon>
        <taxon>Echimyopodidae</taxon>
        <taxon>Blomia</taxon>
    </lineage>
</organism>
<evidence type="ECO:0000313" key="3">
    <source>
        <dbReference type="Proteomes" id="UP001142055"/>
    </source>
</evidence>
<sequence>MTLKYKFFYLFPLSLKFVVFTLALVAVSTVSGTFFSKKKLSKLVDIHIKKDFHAGQAAGVGTVVTGQPVPVGQFPVEQVQFVPVPQFQVPQFQYPQVSFMPVLGRFGKVRYAPSNVVSDFQGVKTTATAVKMPVPTDDYTVPVVSHHNVQIVPVNIPETPYYRPRLVSVEPTVQAVQLLFKSASSPLFVQQKHFGTSSSVYQTTRSQDYPHVLRHEVLKPVLQEVREVIQPYRTVTQEFKPVQEQVNTIIPKGQYRPSQQPITSHVQFPMSFPYTKRPGYPEQFQPEPTHQETEQEPEQQQIKGL</sequence>
<dbReference type="EMBL" id="JAPWDV010000001">
    <property type="protein sequence ID" value="KAJ6224388.1"/>
    <property type="molecule type" value="Genomic_DNA"/>
</dbReference>
<accession>A0A9Q0MDQ3</accession>
<protein>
    <submittedName>
        <fullName evidence="2">Uncharacterized protein</fullName>
    </submittedName>
</protein>
<feature type="region of interest" description="Disordered" evidence="1">
    <location>
        <begin position="275"/>
        <end position="305"/>
    </location>
</feature>
<dbReference type="Proteomes" id="UP001142055">
    <property type="component" value="Chromosome 1"/>
</dbReference>
<dbReference type="AlphaFoldDB" id="A0A9Q0MDQ3"/>
<proteinExistence type="predicted"/>
<comment type="caution">
    <text evidence="2">The sequence shown here is derived from an EMBL/GenBank/DDBJ whole genome shotgun (WGS) entry which is preliminary data.</text>
</comment>
<name>A0A9Q0MDQ3_BLOTA</name>
<keyword evidence="3" id="KW-1185">Reference proteome</keyword>